<name>A0AAD8NUY0_TARER</name>
<keyword evidence="3" id="KW-0238">DNA-binding</keyword>
<dbReference type="InterPro" id="IPR003340">
    <property type="entry name" value="B3_DNA-bd"/>
</dbReference>
<evidence type="ECO:0000313" key="8">
    <source>
        <dbReference type="EMBL" id="KAK1421954.1"/>
    </source>
</evidence>
<feature type="region of interest" description="Disordered" evidence="6">
    <location>
        <begin position="439"/>
        <end position="474"/>
    </location>
</feature>
<gene>
    <name evidence="8" type="ORF">QVD17_24738</name>
</gene>
<dbReference type="AlphaFoldDB" id="A0AAD8NUY0"/>
<evidence type="ECO:0000256" key="1">
    <source>
        <dbReference type="ARBA" id="ARBA00004123"/>
    </source>
</evidence>
<protein>
    <recommendedName>
        <fullName evidence="7">TF-B3 domain-containing protein</fullName>
    </recommendedName>
</protein>
<sequence>MEINPGFFKVIRYTTRDHLAIPKRWLMKRYKEENFPYGTVCLRDDMHVWNVKLGRNNDGDLAITKCWTNIVQAYGMQPTTLIHFQSFDDQTKTFNFQVFNNPFAGRSFHYVLNKDFVEAYLGNLHADDFITVKLNEYDLYRVQLAASQAGLMFGEGWEDISRVCCFIFSSILFFTFVEDGLLELRVYDPSGTQVLIPPQHETSDAAAASGASVQSRSSIQAEEGLTFQIKSENSRLNQPVLDTWKLMFIDGSIHYVDVKKGNDKSRVRYSLVYSDYIREFNGINVGDQVSFTFFSSKRLLVIDQDGNETSIPAEFSVLNGKYAWKIDVSEYNTDHGSVTYGIIKYSNDLIITTELDDRFADDKSADTPSANQHSINEVDQQTPSLNMTEKTSVMDENSTPKVTVDKAFGKRINVGDTNDLSSDDRFSIKRNLKEIYDVDEYENGSSSKAKSSDGLPEDQSGKFKLLIPMLEKLD</sequence>
<dbReference type="PANTHER" id="PTHR31920">
    <property type="entry name" value="B3 DOMAIN-CONTAINING"/>
    <property type="match status" value="1"/>
</dbReference>
<reference evidence="8" key="1">
    <citation type="journal article" date="2023" name="bioRxiv">
        <title>Improved chromosome-level genome assembly for marigold (Tagetes erecta).</title>
        <authorList>
            <person name="Jiang F."/>
            <person name="Yuan L."/>
            <person name="Wang S."/>
            <person name="Wang H."/>
            <person name="Xu D."/>
            <person name="Wang A."/>
            <person name="Fan W."/>
        </authorList>
    </citation>
    <scope>NUCLEOTIDE SEQUENCE</scope>
    <source>
        <strain evidence="8">WSJ</strain>
        <tissue evidence="8">Leaf</tissue>
    </source>
</reference>
<organism evidence="8 9">
    <name type="scientific">Tagetes erecta</name>
    <name type="common">African marigold</name>
    <dbReference type="NCBI Taxonomy" id="13708"/>
    <lineage>
        <taxon>Eukaryota</taxon>
        <taxon>Viridiplantae</taxon>
        <taxon>Streptophyta</taxon>
        <taxon>Embryophyta</taxon>
        <taxon>Tracheophyta</taxon>
        <taxon>Spermatophyta</taxon>
        <taxon>Magnoliopsida</taxon>
        <taxon>eudicotyledons</taxon>
        <taxon>Gunneridae</taxon>
        <taxon>Pentapetalae</taxon>
        <taxon>asterids</taxon>
        <taxon>campanulids</taxon>
        <taxon>Asterales</taxon>
        <taxon>Asteraceae</taxon>
        <taxon>Asteroideae</taxon>
        <taxon>Heliantheae alliance</taxon>
        <taxon>Tageteae</taxon>
        <taxon>Tagetes</taxon>
    </lineage>
</organism>
<feature type="compositionally biased region" description="Polar residues" evidence="6">
    <location>
        <begin position="366"/>
        <end position="400"/>
    </location>
</feature>
<keyword evidence="4" id="KW-0804">Transcription</keyword>
<dbReference type="InterPro" id="IPR015300">
    <property type="entry name" value="DNA-bd_pseudobarrel_sf"/>
</dbReference>
<comment type="subcellular location">
    <subcellularLocation>
        <location evidence="1">Nucleus</location>
    </subcellularLocation>
</comment>
<evidence type="ECO:0000256" key="2">
    <source>
        <dbReference type="ARBA" id="ARBA00023015"/>
    </source>
</evidence>
<proteinExistence type="predicted"/>
<feature type="region of interest" description="Disordered" evidence="6">
    <location>
        <begin position="361"/>
        <end position="400"/>
    </location>
</feature>
<keyword evidence="5" id="KW-0539">Nucleus</keyword>
<dbReference type="SMART" id="SM01019">
    <property type="entry name" value="B3"/>
    <property type="match status" value="1"/>
</dbReference>
<dbReference type="SUPFAM" id="SSF101936">
    <property type="entry name" value="DNA-binding pseudobarrel domain"/>
    <property type="match status" value="2"/>
</dbReference>
<dbReference type="Gene3D" id="2.40.330.10">
    <property type="entry name" value="DNA-binding pseudobarrel domain"/>
    <property type="match status" value="1"/>
</dbReference>
<dbReference type="Proteomes" id="UP001229421">
    <property type="component" value="Unassembled WGS sequence"/>
</dbReference>
<keyword evidence="9" id="KW-1185">Reference proteome</keyword>
<evidence type="ECO:0000313" key="9">
    <source>
        <dbReference type="Proteomes" id="UP001229421"/>
    </source>
</evidence>
<evidence type="ECO:0000256" key="4">
    <source>
        <dbReference type="ARBA" id="ARBA00023163"/>
    </source>
</evidence>
<dbReference type="GO" id="GO:0003677">
    <property type="term" value="F:DNA binding"/>
    <property type="evidence" value="ECO:0007669"/>
    <property type="project" value="UniProtKB-KW"/>
</dbReference>
<evidence type="ECO:0000256" key="6">
    <source>
        <dbReference type="SAM" id="MobiDB-lite"/>
    </source>
</evidence>
<dbReference type="GO" id="GO:0005634">
    <property type="term" value="C:nucleus"/>
    <property type="evidence" value="ECO:0007669"/>
    <property type="project" value="UniProtKB-SubCell"/>
</dbReference>
<feature type="domain" description="TF-B3" evidence="7">
    <location>
        <begin position="7"/>
        <end position="102"/>
    </location>
</feature>
<dbReference type="InterPro" id="IPR050655">
    <property type="entry name" value="Plant_B3_domain"/>
</dbReference>
<accession>A0AAD8NUY0</accession>
<dbReference type="PANTHER" id="PTHR31920:SF132">
    <property type="entry name" value="TF-B3 DOMAIN-CONTAINING PROTEIN"/>
    <property type="match status" value="1"/>
</dbReference>
<evidence type="ECO:0000256" key="5">
    <source>
        <dbReference type="ARBA" id="ARBA00023242"/>
    </source>
</evidence>
<keyword evidence="2" id="KW-0805">Transcription regulation</keyword>
<evidence type="ECO:0000256" key="3">
    <source>
        <dbReference type="ARBA" id="ARBA00023125"/>
    </source>
</evidence>
<evidence type="ECO:0000259" key="7">
    <source>
        <dbReference type="SMART" id="SM01019"/>
    </source>
</evidence>
<comment type="caution">
    <text evidence="8">The sequence shown here is derived from an EMBL/GenBank/DDBJ whole genome shotgun (WGS) entry which is preliminary data.</text>
</comment>
<dbReference type="EMBL" id="JAUHHV010000006">
    <property type="protein sequence ID" value="KAK1421954.1"/>
    <property type="molecule type" value="Genomic_DNA"/>
</dbReference>